<comment type="similarity">
    <text evidence="1">Belongs to the isochorismatase family.</text>
</comment>
<keyword evidence="2 4" id="KW-0378">Hydrolase</keyword>
<evidence type="ECO:0000313" key="5">
    <source>
        <dbReference type="Proteomes" id="UP000323067"/>
    </source>
</evidence>
<evidence type="ECO:0000256" key="1">
    <source>
        <dbReference type="ARBA" id="ARBA00006336"/>
    </source>
</evidence>
<evidence type="ECO:0000256" key="2">
    <source>
        <dbReference type="ARBA" id="ARBA00022801"/>
    </source>
</evidence>
<dbReference type="PANTHER" id="PTHR43540:SF6">
    <property type="entry name" value="ISOCHORISMATASE-LIKE DOMAIN-CONTAINING PROTEIN"/>
    <property type="match status" value="1"/>
</dbReference>
<reference evidence="4 5" key="1">
    <citation type="journal article" date="2017" name="BMC Genomics">
        <title>Chromosome level assembly and secondary metabolite potential of the parasitic fungus Cordyceps militaris.</title>
        <authorList>
            <person name="Kramer G.J."/>
            <person name="Nodwell J.R."/>
        </authorList>
    </citation>
    <scope>NUCLEOTIDE SEQUENCE [LARGE SCALE GENOMIC DNA]</scope>
    <source>
        <strain evidence="4 5">ATCC 34164</strain>
    </source>
</reference>
<gene>
    <name evidence="4" type="ORF">A9K55_007852</name>
</gene>
<organism evidence="4 5">
    <name type="scientific">Cordyceps militaris</name>
    <name type="common">Caterpillar fungus</name>
    <name type="synonym">Clavaria militaris</name>
    <dbReference type="NCBI Taxonomy" id="73501"/>
    <lineage>
        <taxon>Eukaryota</taxon>
        <taxon>Fungi</taxon>
        <taxon>Dikarya</taxon>
        <taxon>Ascomycota</taxon>
        <taxon>Pezizomycotina</taxon>
        <taxon>Sordariomycetes</taxon>
        <taxon>Hypocreomycetidae</taxon>
        <taxon>Hypocreales</taxon>
        <taxon>Cordycipitaceae</taxon>
        <taxon>Cordyceps</taxon>
    </lineage>
</organism>
<dbReference type="SUPFAM" id="SSF52499">
    <property type="entry name" value="Isochorismatase-like hydrolases"/>
    <property type="match status" value="1"/>
</dbReference>
<dbReference type="AlphaFoldDB" id="A0A2H4SGD3"/>
<dbReference type="Gene3D" id="3.40.50.850">
    <property type="entry name" value="Isochorismatase-like"/>
    <property type="match status" value="1"/>
</dbReference>
<dbReference type="VEuPathDB" id="FungiDB:A9K55_007852"/>
<dbReference type="Proteomes" id="UP000323067">
    <property type="component" value="Chromosome vii"/>
</dbReference>
<sequence length="200" mass="21148">MPRTALFVIDIQNELAGHPPTQVPSAARIRAAGERILAASRALGSTNTPNGGEQQPALTVFVQHEESPDSGGSLVRGAELWKLVFPPRDGADDEILIAKTTQNTFESNPDLADRLKGAGVDHIVAFGLQSECCVGETCKGALAAGFRVSLLQGAHSTYDSQGKTAAEIEKEVEEMLASRGAKVVPWELAVSQWQTAGVVC</sequence>
<accession>A0A2H4SGD3</accession>
<dbReference type="InterPro" id="IPR000868">
    <property type="entry name" value="Isochorismatase-like_dom"/>
</dbReference>
<dbReference type="OrthoDB" id="245563at2759"/>
<dbReference type="EMBL" id="CP023324">
    <property type="protein sequence ID" value="ATY62161.1"/>
    <property type="molecule type" value="Genomic_DNA"/>
</dbReference>
<feature type="domain" description="Isochorismatase-like" evidence="3">
    <location>
        <begin position="4"/>
        <end position="166"/>
    </location>
</feature>
<proteinExistence type="inferred from homology"/>
<dbReference type="Pfam" id="PF00857">
    <property type="entry name" value="Isochorismatase"/>
    <property type="match status" value="1"/>
</dbReference>
<dbReference type="GO" id="GO:0016787">
    <property type="term" value="F:hydrolase activity"/>
    <property type="evidence" value="ECO:0007669"/>
    <property type="project" value="UniProtKB-KW"/>
</dbReference>
<protein>
    <submittedName>
        <fullName evidence="4">Isochorismatase hydrolase</fullName>
    </submittedName>
</protein>
<name>A0A2H4SGD3_CORMI</name>
<evidence type="ECO:0000259" key="3">
    <source>
        <dbReference type="Pfam" id="PF00857"/>
    </source>
</evidence>
<dbReference type="InterPro" id="IPR036380">
    <property type="entry name" value="Isochorismatase-like_sf"/>
</dbReference>
<dbReference type="InterPro" id="IPR050272">
    <property type="entry name" value="Isochorismatase-like_hydrls"/>
</dbReference>
<evidence type="ECO:0000313" key="4">
    <source>
        <dbReference type="EMBL" id="ATY62161.1"/>
    </source>
</evidence>
<dbReference type="VEuPathDB" id="FungiDB:CCM_07063"/>
<dbReference type="PANTHER" id="PTHR43540">
    <property type="entry name" value="PEROXYUREIDOACRYLATE/UREIDOACRYLATE AMIDOHYDROLASE-RELATED"/>
    <property type="match status" value="1"/>
</dbReference>